<dbReference type="PANTHER" id="PTHR46429">
    <property type="entry name" value="23S RRNA (GUANOSINE-2'-O-)-METHYLTRANSFERASE RLMB"/>
    <property type="match status" value="1"/>
</dbReference>
<dbReference type="GO" id="GO:0005829">
    <property type="term" value="C:cytosol"/>
    <property type="evidence" value="ECO:0007669"/>
    <property type="project" value="TreeGrafter"/>
</dbReference>
<protein>
    <submittedName>
        <fullName evidence="4">23S rRNA (Guanosine(2251)-2'-O)-methyltransferase RlmB</fullName>
    </submittedName>
</protein>
<reference evidence="4" key="1">
    <citation type="submission" date="2019-03" db="EMBL/GenBank/DDBJ databases">
        <title>Afifella sp. nov., isolated from activated sludge.</title>
        <authorList>
            <person name="Li Q."/>
            <person name="Liu Y."/>
        </authorList>
    </citation>
    <scope>NUCLEOTIDE SEQUENCE</scope>
    <source>
        <strain evidence="4">L72</strain>
    </source>
</reference>
<feature type="domain" description="RNA 2-O ribose methyltransferase substrate binding" evidence="3">
    <location>
        <begin position="12"/>
        <end position="85"/>
    </location>
</feature>
<proteinExistence type="predicted"/>
<dbReference type="Gene3D" id="3.40.1280.10">
    <property type="match status" value="1"/>
</dbReference>
<dbReference type="InterPro" id="IPR029064">
    <property type="entry name" value="Ribosomal_eL30-like_sf"/>
</dbReference>
<dbReference type="SMART" id="SM00967">
    <property type="entry name" value="SpoU_sub_bind"/>
    <property type="match status" value="1"/>
</dbReference>
<organism evidence="4 5">
    <name type="scientific">Propylenella binzhouense</name>
    <dbReference type="NCBI Taxonomy" id="2555902"/>
    <lineage>
        <taxon>Bacteria</taxon>
        <taxon>Pseudomonadati</taxon>
        <taxon>Pseudomonadota</taxon>
        <taxon>Alphaproteobacteria</taxon>
        <taxon>Hyphomicrobiales</taxon>
        <taxon>Propylenellaceae</taxon>
        <taxon>Propylenella</taxon>
    </lineage>
</organism>
<dbReference type="AlphaFoldDB" id="A0A964T464"/>
<dbReference type="Gene3D" id="3.30.1330.30">
    <property type="match status" value="1"/>
</dbReference>
<name>A0A964T464_9HYPH</name>
<dbReference type="InterPro" id="IPR029028">
    <property type="entry name" value="Alpha/beta_knot_MTases"/>
</dbReference>
<evidence type="ECO:0000313" key="4">
    <source>
        <dbReference type="EMBL" id="MYZ48103.1"/>
    </source>
</evidence>
<dbReference type="GO" id="GO:0008173">
    <property type="term" value="F:RNA methyltransferase activity"/>
    <property type="evidence" value="ECO:0007669"/>
    <property type="project" value="InterPro"/>
</dbReference>
<accession>A0A964T464</accession>
<dbReference type="InterPro" id="IPR029026">
    <property type="entry name" value="tRNA_m1G_MTases_N"/>
</dbReference>
<dbReference type="PANTHER" id="PTHR46429:SF1">
    <property type="entry name" value="23S RRNA (GUANOSINE-2'-O-)-METHYLTRANSFERASE RLMB"/>
    <property type="match status" value="1"/>
</dbReference>
<dbReference type="OrthoDB" id="9785673at2"/>
<dbReference type="InterPro" id="IPR001537">
    <property type="entry name" value="SpoU_MeTrfase"/>
</dbReference>
<keyword evidence="1" id="KW-0489">Methyltransferase</keyword>
<evidence type="ECO:0000256" key="1">
    <source>
        <dbReference type="ARBA" id="ARBA00022603"/>
    </source>
</evidence>
<feature type="non-terminal residue" evidence="4">
    <location>
        <position position="1"/>
    </location>
</feature>
<dbReference type="RefSeq" id="WP_161140449.1">
    <property type="nucleotide sequence ID" value="NZ_SPKJ01000028.1"/>
</dbReference>
<dbReference type="InterPro" id="IPR004441">
    <property type="entry name" value="rRNA_MeTrfase_TrmH"/>
</dbReference>
<dbReference type="GO" id="GO:0003723">
    <property type="term" value="F:RNA binding"/>
    <property type="evidence" value="ECO:0007669"/>
    <property type="project" value="InterPro"/>
</dbReference>
<dbReference type="InterPro" id="IPR013123">
    <property type="entry name" value="SpoU_subst-bd"/>
</dbReference>
<dbReference type="Pfam" id="PF00588">
    <property type="entry name" value="SpoU_methylase"/>
    <property type="match status" value="1"/>
</dbReference>
<dbReference type="Proteomes" id="UP000773614">
    <property type="component" value="Unassembled WGS sequence"/>
</dbReference>
<keyword evidence="5" id="KW-1185">Reference proteome</keyword>
<dbReference type="GO" id="GO:0006396">
    <property type="term" value="P:RNA processing"/>
    <property type="evidence" value="ECO:0007669"/>
    <property type="project" value="InterPro"/>
</dbReference>
<evidence type="ECO:0000313" key="5">
    <source>
        <dbReference type="Proteomes" id="UP000773614"/>
    </source>
</evidence>
<evidence type="ECO:0000256" key="2">
    <source>
        <dbReference type="ARBA" id="ARBA00022679"/>
    </source>
</evidence>
<evidence type="ECO:0000259" key="3">
    <source>
        <dbReference type="SMART" id="SM00967"/>
    </source>
</evidence>
<dbReference type="NCBIfam" id="TIGR00186">
    <property type="entry name" value="rRNA_methyl_3"/>
    <property type="match status" value="1"/>
</dbReference>
<gene>
    <name evidence="4" type="primary">rlmB</name>
    <name evidence="4" type="ORF">E4O86_10315</name>
</gene>
<sequence>APGPRRAGDGTVLYGWHSALAALANPARIVHKVLATRNAADRLAEAAPGLAVPLEIAEPRALDRLAGPDAVHQGIAVVADPLPEVAIEDLSEARLVLVLDQVTDPHNVGAILRSAAAFGADALVMTERHGAAESGVLAKAASGGLEHVPIVRVTNLARALAWLGERGFVRLGLDSENSVPIEAVAAVERMALVLGAEGKGLRRLTRAHCDHLVRLDVPGAIRSLNVSNAAAVALYAVTRARRC</sequence>
<dbReference type="EMBL" id="SPKJ01000028">
    <property type="protein sequence ID" value="MYZ48103.1"/>
    <property type="molecule type" value="Genomic_DNA"/>
</dbReference>
<dbReference type="SUPFAM" id="SSF55315">
    <property type="entry name" value="L30e-like"/>
    <property type="match status" value="1"/>
</dbReference>
<dbReference type="CDD" id="cd18103">
    <property type="entry name" value="SpoU-like_RlmB"/>
    <property type="match status" value="1"/>
</dbReference>
<dbReference type="Pfam" id="PF08032">
    <property type="entry name" value="SpoU_sub_bind"/>
    <property type="match status" value="1"/>
</dbReference>
<comment type="caution">
    <text evidence="4">The sequence shown here is derived from an EMBL/GenBank/DDBJ whole genome shotgun (WGS) entry which is preliminary data.</text>
</comment>
<dbReference type="GO" id="GO:0032259">
    <property type="term" value="P:methylation"/>
    <property type="evidence" value="ECO:0007669"/>
    <property type="project" value="UniProtKB-KW"/>
</dbReference>
<dbReference type="SUPFAM" id="SSF75217">
    <property type="entry name" value="alpha/beta knot"/>
    <property type="match status" value="1"/>
</dbReference>
<keyword evidence="2" id="KW-0808">Transferase</keyword>